<dbReference type="Gene3D" id="3.40.50.200">
    <property type="entry name" value="Peptidase S8/S53 domain"/>
    <property type="match status" value="1"/>
</dbReference>
<keyword evidence="2 5" id="KW-0645">Protease</keyword>
<keyword evidence="9" id="KW-1185">Reference proteome</keyword>
<gene>
    <name evidence="8" type="ORF">SAMN06265379_10569</name>
</gene>
<dbReference type="InterPro" id="IPR023828">
    <property type="entry name" value="Peptidase_S8_Ser-AS"/>
</dbReference>
<evidence type="ECO:0000256" key="4">
    <source>
        <dbReference type="ARBA" id="ARBA00022825"/>
    </source>
</evidence>
<dbReference type="InterPro" id="IPR017317">
    <property type="entry name" value="Pept_S8_subtilisin_bacteroid-2"/>
</dbReference>
<dbReference type="GO" id="GO:0006508">
    <property type="term" value="P:proteolysis"/>
    <property type="evidence" value="ECO:0007669"/>
    <property type="project" value="UniProtKB-KW"/>
</dbReference>
<keyword evidence="3 5" id="KW-0378">Hydrolase</keyword>
<dbReference type="InterPro" id="IPR026444">
    <property type="entry name" value="Secre_tail"/>
</dbReference>
<evidence type="ECO:0000256" key="5">
    <source>
        <dbReference type="PROSITE-ProRule" id="PRU01240"/>
    </source>
</evidence>
<reference evidence="8 9" key="1">
    <citation type="submission" date="2017-05" db="EMBL/GenBank/DDBJ databases">
        <authorList>
            <person name="Varghese N."/>
            <person name="Submissions S."/>
        </authorList>
    </citation>
    <scope>NUCLEOTIDE SEQUENCE [LARGE SCALE GENOMIC DNA]</scope>
    <source>
        <strain evidence="8 9">DSM 27040</strain>
    </source>
</reference>
<dbReference type="CDD" id="cd07493">
    <property type="entry name" value="Peptidases_S8_9"/>
    <property type="match status" value="1"/>
</dbReference>
<sequence>MKNKIHLYFALVFMLVSGIKLKGQKYFVSFADKNNNTYSLESPSEFLSQRAIARRVKQDIAFIPQDLPVSQAYADSVKRMGIAVLWASKWLNGVIVESSKHTLMDTLVKVSFVKDVQLIWKETARKAVAKFNKVEEGIGNLKSSAEYGVAWMQSKTVNGHYLHQNNYEGQNKVIAVLDNGFNSANTLSSFAHLWQDERILSVRDVVNPGADVFASGEHGTQVFSIMGGLLDSQLKGSAPKAAYHLIRTEDNGSECPIEEYNWVVGAEYADSIGADIINSSLGYNYFDGDFLSYSNAAMDGKTTVVTRGAQIAFSKGMFVVCSAGNEGAKSWEKITAPADANNVLAVAAMDADSIRAPFSSYGPSADYRVKPDIAAMGKGTALQNTSGNLALGDGTSFSAPVISGFVACLWQAFPQLKNTELLHVMRQCAHNYSNPDYAFGYGIPDFKKALDVSNSIERYQNSNFITYPNPFGASFTISSSADRRVNKISMYDMAGHIVYQQKISDLPVQVKGLHDLPKGLYLLKIELQKSTRTFKIVKN</sequence>
<dbReference type="Pfam" id="PF00082">
    <property type="entry name" value="Peptidase_S8"/>
    <property type="match status" value="1"/>
</dbReference>
<evidence type="ECO:0000256" key="2">
    <source>
        <dbReference type="ARBA" id="ARBA00022670"/>
    </source>
</evidence>
<dbReference type="InterPro" id="IPR015500">
    <property type="entry name" value="Peptidase_S8_subtilisin-rel"/>
</dbReference>
<feature type="domain" description="Peptidase S8/S53" evidence="6">
    <location>
        <begin position="169"/>
        <end position="442"/>
    </location>
</feature>
<dbReference type="PROSITE" id="PS51892">
    <property type="entry name" value="SUBTILASE"/>
    <property type="match status" value="1"/>
</dbReference>
<proteinExistence type="inferred from homology"/>
<feature type="active site" description="Charge relay system" evidence="5">
    <location>
        <position position="218"/>
    </location>
</feature>
<dbReference type="InterPro" id="IPR000209">
    <property type="entry name" value="Peptidase_S8/S53_dom"/>
</dbReference>
<dbReference type="InterPro" id="IPR050131">
    <property type="entry name" value="Peptidase_S8_subtilisin-like"/>
</dbReference>
<comment type="similarity">
    <text evidence="1 5">Belongs to the peptidase S8 family.</text>
</comment>
<evidence type="ECO:0000313" key="9">
    <source>
        <dbReference type="Proteomes" id="UP000319040"/>
    </source>
</evidence>
<feature type="active site" description="Charge relay system" evidence="5">
    <location>
        <position position="178"/>
    </location>
</feature>
<dbReference type="Pfam" id="PF18962">
    <property type="entry name" value="Por_Secre_tail"/>
    <property type="match status" value="1"/>
</dbReference>
<dbReference type="PANTHER" id="PTHR43806:SF67">
    <property type="entry name" value="EGF-LIKE DOMAIN-CONTAINING PROTEIN"/>
    <property type="match status" value="1"/>
</dbReference>
<evidence type="ECO:0000313" key="8">
    <source>
        <dbReference type="EMBL" id="SMO69485.1"/>
    </source>
</evidence>
<evidence type="ECO:0000259" key="6">
    <source>
        <dbReference type="Pfam" id="PF00082"/>
    </source>
</evidence>
<dbReference type="NCBIfam" id="TIGR04183">
    <property type="entry name" value="Por_Secre_tail"/>
    <property type="match status" value="1"/>
</dbReference>
<keyword evidence="4 5" id="KW-0720">Serine protease</keyword>
<dbReference type="PROSITE" id="PS00138">
    <property type="entry name" value="SUBTILASE_SER"/>
    <property type="match status" value="1"/>
</dbReference>
<dbReference type="AlphaFoldDB" id="A0A521DD00"/>
<dbReference type="EMBL" id="FXTB01000005">
    <property type="protein sequence ID" value="SMO69485.1"/>
    <property type="molecule type" value="Genomic_DNA"/>
</dbReference>
<name>A0A521DD00_SACCC</name>
<protein>
    <submittedName>
        <fullName evidence="8">Por secretion system C-terminal sorting domain-containing protein</fullName>
    </submittedName>
</protein>
<dbReference type="GO" id="GO:0004252">
    <property type="term" value="F:serine-type endopeptidase activity"/>
    <property type="evidence" value="ECO:0007669"/>
    <property type="project" value="UniProtKB-UniRule"/>
</dbReference>
<evidence type="ECO:0000256" key="1">
    <source>
        <dbReference type="ARBA" id="ARBA00011073"/>
    </source>
</evidence>
<accession>A0A521DD00</accession>
<dbReference type="PIRSF" id="PIRSF037903">
    <property type="entry name" value="Subtilisin_rel_GFO_2223"/>
    <property type="match status" value="1"/>
</dbReference>
<dbReference type="OrthoDB" id="9792152at2"/>
<feature type="domain" description="Secretion system C-terminal sorting" evidence="7">
    <location>
        <begin position="467"/>
        <end position="536"/>
    </location>
</feature>
<evidence type="ECO:0000256" key="3">
    <source>
        <dbReference type="ARBA" id="ARBA00022801"/>
    </source>
</evidence>
<dbReference type="RefSeq" id="WP_142533531.1">
    <property type="nucleotide sequence ID" value="NZ_FXTB01000005.1"/>
</dbReference>
<dbReference type="PRINTS" id="PR00723">
    <property type="entry name" value="SUBTILISIN"/>
</dbReference>
<dbReference type="SUPFAM" id="SSF52743">
    <property type="entry name" value="Subtilisin-like"/>
    <property type="match status" value="1"/>
</dbReference>
<organism evidence="8 9">
    <name type="scientific">Saccharicrinis carchari</name>
    <dbReference type="NCBI Taxonomy" id="1168039"/>
    <lineage>
        <taxon>Bacteria</taxon>
        <taxon>Pseudomonadati</taxon>
        <taxon>Bacteroidota</taxon>
        <taxon>Bacteroidia</taxon>
        <taxon>Marinilabiliales</taxon>
        <taxon>Marinilabiliaceae</taxon>
        <taxon>Saccharicrinis</taxon>
    </lineage>
</organism>
<dbReference type="InterPro" id="IPR036852">
    <property type="entry name" value="Peptidase_S8/S53_dom_sf"/>
</dbReference>
<feature type="active site" description="Charge relay system" evidence="5">
    <location>
        <position position="396"/>
    </location>
</feature>
<evidence type="ECO:0000259" key="7">
    <source>
        <dbReference type="Pfam" id="PF18962"/>
    </source>
</evidence>
<dbReference type="Proteomes" id="UP000319040">
    <property type="component" value="Unassembled WGS sequence"/>
</dbReference>
<dbReference type="PANTHER" id="PTHR43806">
    <property type="entry name" value="PEPTIDASE S8"/>
    <property type="match status" value="1"/>
</dbReference>